<evidence type="ECO:0000313" key="3">
    <source>
        <dbReference type="EMBL" id="EFL44496.1"/>
    </source>
</evidence>
<evidence type="ECO:0000259" key="2">
    <source>
        <dbReference type="SMART" id="SM00491"/>
    </source>
</evidence>
<dbReference type="Gene3D" id="3.40.50.300">
    <property type="entry name" value="P-loop containing nucleotide triphosphate hydrolases"/>
    <property type="match status" value="2"/>
</dbReference>
<evidence type="ECO:0000313" key="4">
    <source>
        <dbReference type="Proteomes" id="UP000004431"/>
    </source>
</evidence>
<dbReference type="Pfam" id="PF13307">
    <property type="entry name" value="Helicase_C_2"/>
    <property type="match status" value="1"/>
</dbReference>
<keyword evidence="3" id="KW-0347">Helicase</keyword>
<evidence type="ECO:0000256" key="1">
    <source>
        <dbReference type="ARBA" id="ARBA00038058"/>
    </source>
</evidence>
<comment type="similarity">
    <text evidence="1">Belongs to the helicase family. DinG subfamily.</text>
</comment>
<reference evidence="3 4" key="1">
    <citation type="submission" date="2010-08" db="EMBL/GenBank/DDBJ databases">
        <authorList>
            <person name="Durkin A.S."/>
            <person name="Madupu R."/>
            <person name="Torralba M."/>
            <person name="Gillis M."/>
            <person name="Methe B."/>
            <person name="Sutton G."/>
            <person name="Nelson K.E."/>
        </authorList>
    </citation>
    <scope>NUCLEOTIDE SEQUENCE [LARGE SCALE GENOMIC DNA]</scope>
    <source>
        <strain evidence="3 4">PB189-T1-4</strain>
    </source>
</reference>
<dbReference type="Proteomes" id="UP000004431">
    <property type="component" value="Unassembled WGS sequence"/>
</dbReference>
<sequence>MISNATSDNAAQMKIAVNSNYLMQELRARAQQCDIVVTNHALLLVDMQNDFAIFPQITNWIVDESHGFSETARTMWAKSAHPRLIRETTRALGSARAGLLSSVVHLFAHSDQKALIHSIVYPLFDALEALDTCTQATFARLADVHVPDAQNAYYDTAQTRSVRIDAAIRADNAWQLFCAAAQELMVQLHDAARALGKLAAQLKQTPASDFIKDIASCASTLQDFEQTLQFVCVGGDDSYVYTLDISTAMHTTSYGVSATCLDVGGRLAALWYNEMDSVVFTSATLSIDSSFSYFKHAVGLDLLADERVNSCSVPPVFRYDENMCVLVPSNMALPGEQAYRRELEDVLFDIHVRMQGSVLTLFTNRRDMEYMHKRLQARLEKEGLELLYQAPKVSARYLLSRFCKSPHASLMALKTFWEGIDAPGATLRCVVITRLPFAPPDEPVMQELMSRNSRAWWTVCLPEAVMQVKQAAGRLIRTSHDAGFIVLADGRVCHKNYGKVFLRSLPTQHYTQVTRETIGSVMALWQQSHPAAAPQACDNEV</sequence>
<proteinExistence type="inferred from homology"/>
<dbReference type="SUPFAM" id="SSF52540">
    <property type="entry name" value="P-loop containing nucleoside triphosphate hydrolases"/>
    <property type="match status" value="1"/>
</dbReference>
<dbReference type="PANTHER" id="PTHR11472">
    <property type="entry name" value="DNA REPAIR DEAD HELICASE RAD3/XP-D SUBFAMILY MEMBER"/>
    <property type="match status" value="1"/>
</dbReference>
<keyword evidence="3" id="KW-0067">ATP-binding</keyword>
<feature type="domain" description="ATP-dependent helicase C-terminal" evidence="2">
    <location>
        <begin position="368"/>
        <end position="494"/>
    </location>
</feature>
<keyword evidence="3" id="KW-0547">Nucleotide-binding</keyword>
<accession>A0ABN0B146</accession>
<dbReference type="InterPro" id="IPR006555">
    <property type="entry name" value="ATP-dep_Helicase_C"/>
</dbReference>
<keyword evidence="3" id="KW-0378">Hydrolase</keyword>
<organism evidence="3 4">
    <name type="scientific">Fannyhessea vaginae PB189-T1-4</name>
    <dbReference type="NCBI Taxonomy" id="866774"/>
    <lineage>
        <taxon>Bacteria</taxon>
        <taxon>Bacillati</taxon>
        <taxon>Actinomycetota</taxon>
        <taxon>Coriobacteriia</taxon>
        <taxon>Coriobacteriales</taxon>
        <taxon>Atopobiaceae</taxon>
        <taxon>Fannyhessea</taxon>
    </lineage>
</organism>
<dbReference type="InterPro" id="IPR045028">
    <property type="entry name" value="DinG/Rad3-like"/>
</dbReference>
<comment type="caution">
    <text evidence="3">The sequence shown here is derived from an EMBL/GenBank/DDBJ whole genome shotgun (WGS) entry which is preliminary data.</text>
</comment>
<dbReference type="EMBL" id="AEDQ01000014">
    <property type="protein sequence ID" value="EFL44496.1"/>
    <property type="molecule type" value="Genomic_DNA"/>
</dbReference>
<dbReference type="InterPro" id="IPR027417">
    <property type="entry name" value="P-loop_NTPase"/>
</dbReference>
<dbReference type="SMART" id="SM00491">
    <property type="entry name" value="HELICc2"/>
    <property type="match status" value="1"/>
</dbReference>
<protein>
    <submittedName>
        <fullName evidence="3">Bifunctional ATP-dependent DNA helicase/DNA polymerase III subunit epsilon</fullName>
    </submittedName>
</protein>
<keyword evidence="4" id="KW-1185">Reference proteome</keyword>
<dbReference type="GO" id="GO:0004386">
    <property type="term" value="F:helicase activity"/>
    <property type="evidence" value="ECO:0007669"/>
    <property type="project" value="UniProtKB-KW"/>
</dbReference>
<dbReference type="PANTHER" id="PTHR11472:SF34">
    <property type="entry name" value="REGULATOR OF TELOMERE ELONGATION HELICASE 1"/>
    <property type="match status" value="1"/>
</dbReference>
<gene>
    <name evidence="3" type="ORF">HMPREF9248_1110</name>
</gene>
<name>A0ABN0B146_9ACTN</name>